<reference evidence="1 2" key="1">
    <citation type="submission" date="2018-05" db="EMBL/GenBank/DDBJ databases">
        <title>Genomic Encyclopedia of Archaeal and Bacterial Type Strains, Phase II (KMG-II): from individual species to whole genera.</title>
        <authorList>
            <person name="Goeker M."/>
        </authorList>
    </citation>
    <scope>NUCLEOTIDE SEQUENCE [LARGE SCALE GENOMIC DNA]</scope>
    <source>
        <strain evidence="1 2">DSM 19975</strain>
    </source>
</reference>
<dbReference type="Gene3D" id="3.20.20.80">
    <property type="entry name" value="Glycosidases"/>
    <property type="match status" value="1"/>
</dbReference>
<evidence type="ECO:0000313" key="2">
    <source>
        <dbReference type="Proteomes" id="UP000245678"/>
    </source>
</evidence>
<organism evidence="1 2">
    <name type="scientific">Mucilaginibacter oryzae</name>
    <dbReference type="NCBI Taxonomy" id="468058"/>
    <lineage>
        <taxon>Bacteria</taxon>
        <taxon>Pseudomonadati</taxon>
        <taxon>Bacteroidota</taxon>
        <taxon>Sphingobacteriia</taxon>
        <taxon>Sphingobacteriales</taxon>
        <taxon>Sphingobacteriaceae</taxon>
        <taxon>Mucilaginibacter</taxon>
    </lineage>
</organism>
<sequence length="96" mass="11094">MRFEGESYPSLTILKVVCTIKVNPNYKIINAALQKKDPNSPLNYFRRLVKLRKDNLVLVCDKYILLDAQNPDAYTYTRELDCKKTIGHTKLQGQTC</sequence>
<dbReference type="EMBL" id="QGHA01000008">
    <property type="protein sequence ID" value="PWK75412.1"/>
    <property type="molecule type" value="Genomic_DNA"/>
</dbReference>
<keyword evidence="2" id="KW-1185">Reference proteome</keyword>
<proteinExistence type="predicted"/>
<dbReference type="RefSeq" id="WP_109609348.1">
    <property type="nucleotide sequence ID" value="NZ_QGHA01000008.1"/>
</dbReference>
<evidence type="ECO:0000313" key="1">
    <source>
        <dbReference type="EMBL" id="PWK75412.1"/>
    </source>
</evidence>
<comment type="caution">
    <text evidence="1">The sequence shown here is derived from an EMBL/GenBank/DDBJ whole genome shotgun (WGS) entry which is preliminary data.</text>
</comment>
<protein>
    <submittedName>
        <fullName evidence="1">Alpha-glucosidase</fullName>
    </submittedName>
</protein>
<gene>
    <name evidence="1" type="ORF">LX99_03906</name>
</gene>
<name>A0A316HKE5_9SPHI</name>
<dbReference type="Proteomes" id="UP000245678">
    <property type="component" value="Unassembled WGS sequence"/>
</dbReference>
<accession>A0A316HKE5</accession>
<dbReference type="AlphaFoldDB" id="A0A316HKE5"/>